<keyword evidence="3" id="KW-1185">Reference proteome</keyword>
<reference evidence="2" key="1">
    <citation type="submission" date="2021-02" db="EMBL/GenBank/DDBJ databases">
        <authorList>
            <person name="Dougan E. K."/>
            <person name="Rhodes N."/>
            <person name="Thang M."/>
            <person name="Chan C."/>
        </authorList>
    </citation>
    <scope>NUCLEOTIDE SEQUENCE</scope>
</reference>
<comment type="caution">
    <text evidence="2">The sequence shown here is derived from an EMBL/GenBank/DDBJ whole genome shotgun (WGS) entry which is preliminary data.</text>
</comment>
<name>A0A812NPI2_SYMPI</name>
<accession>A0A812NPI2</accession>
<dbReference type="Proteomes" id="UP000649617">
    <property type="component" value="Unassembled WGS sequence"/>
</dbReference>
<proteinExistence type="predicted"/>
<dbReference type="OrthoDB" id="410170at2759"/>
<feature type="non-terminal residue" evidence="2">
    <location>
        <position position="1"/>
    </location>
</feature>
<feature type="coiled-coil region" evidence="1">
    <location>
        <begin position="165"/>
        <end position="199"/>
    </location>
</feature>
<evidence type="ECO:0000313" key="2">
    <source>
        <dbReference type="EMBL" id="CAE7307844.1"/>
    </source>
</evidence>
<evidence type="ECO:0000256" key="1">
    <source>
        <dbReference type="SAM" id="Coils"/>
    </source>
</evidence>
<dbReference type="EMBL" id="CAJNIZ010010902">
    <property type="protein sequence ID" value="CAE7307844.1"/>
    <property type="molecule type" value="Genomic_DNA"/>
</dbReference>
<organism evidence="2 3">
    <name type="scientific">Symbiodinium pilosum</name>
    <name type="common">Dinoflagellate</name>
    <dbReference type="NCBI Taxonomy" id="2952"/>
    <lineage>
        <taxon>Eukaryota</taxon>
        <taxon>Sar</taxon>
        <taxon>Alveolata</taxon>
        <taxon>Dinophyceae</taxon>
        <taxon>Suessiales</taxon>
        <taxon>Symbiodiniaceae</taxon>
        <taxon>Symbiodinium</taxon>
    </lineage>
</organism>
<keyword evidence="1" id="KW-0175">Coiled coil</keyword>
<dbReference type="AlphaFoldDB" id="A0A812NPI2"/>
<protein>
    <submittedName>
        <fullName evidence="2">Uncharacterized protein</fullName>
    </submittedName>
</protein>
<evidence type="ECO:0000313" key="3">
    <source>
        <dbReference type="Proteomes" id="UP000649617"/>
    </source>
</evidence>
<sequence length="321" mass="35597">CKKMLALVSMEMSKRCTDDLSAKEALMLKAFEADASNASIQDSLLDWLMDRLNTGNDENESVLISLLFTKHDKVPDELLPKLSLREAQIQQLAPSLSMKLADQLAQAKRGPEGASIAVVAAKAFDACGSKDDAQKAYIRAYHMDRRNEDAAHGVVESCSLASKTCAELRELTTKQQEQISKLEAEIQAQKERFTQMDSKSEQSNLSVVWTIPEADWKEAPGLFREIKAVSPQFGIGHGVTCKLTCSRCFTMNEVRMETNVKCAMSGEILVDSSAPVKFQEQDLSSRHDVKVGRCRGRPSKITVKFNSLRTQDNSITCTIKL</sequence>
<gene>
    <name evidence="2" type="ORF">SPIL2461_LOCUS6971</name>
</gene>